<proteinExistence type="predicted"/>
<gene>
    <name evidence="2" type="ORF">MENT_LOCUS32155</name>
</gene>
<evidence type="ECO:0000313" key="3">
    <source>
        <dbReference type="Proteomes" id="UP000580250"/>
    </source>
</evidence>
<accession>A0A6V7W0E3</accession>
<dbReference type="EMBL" id="CAJEWN010000362">
    <property type="protein sequence ID" value="CAD2180098.1"/>
    <property type="molecule type" value="Genomic_DNA"/>
</dbReference>
<reference evidence="2 3" key="1">
    <citation type="submission" date="2020-08" db="EMBL/GenBank/DDBJ databases">
        <authorList>
            <person name="Koutsovoulos G."/>
            <person name="Danchin GJ E."/>
        </authorList>
    </citation>
    <scope>NUCLEOTIDE SEQUENCE [LARGE SCALE GENOMIC DNA]</scope>
</reference>
<dbReference type="AlphaFoldDB" id="A0A6V7W0E3"/>
<dbReference type="Proteomes" id="UP000580250">
    <property type="component" value="Unassembled WGS sequence"/>
</dbReference>
<feature type="signal peptide" evidence="1">
    <location>
        <begin position="1"/>
        <end position="24"/>
    </location>
</feature>
<protein>
    <submittedName>
        <fullName evidence="2">Uncharacterized protein</fullName>
    </submittedName>
</protein>
<keyword evidence="1" id="KW-0732">Signal</keyword>
<organism evidence="2 3">
    <name type="scientific">Meloidogyne enterolobii</name>
    <name type="common">Root-knot nematode worm</name>
    <name type="synonym">Meloidogyne mayaguensis</name>
    <dbReference type="NCBI Taxonomy" id="390850"/>
    <lineage>
        <taxon>Eukaryota</taxon>
        <taxon>Metazoa</taxon>
        <taxon>Ecdysozoa</taxon>
        <taxon>Nematoda</taxon>
        <taxon>Chromadorea</taxon>
        <taxon>Rhabditida</taxon>
        <taxon>Tylenchina</taxon>
        <taxon>Tylenchomorpha</taxon>
        <taxon>Tylenchoidea</taxon>
        <taxon>Meloidogynidae</taxon>
        <taxon>Meloidogyninae</taxon>
        <taxon>Meloidogyne</taxon>
    </lineage>
</organism>
<evidence type="ECO:0000313" key="2">
    <source>
        <dbReference type="EMBL" id="CAD2180098.1"/>
    </source>
</evidence>
<name>A0A6V7W0E3_MELEN</name>
<sequence>MNYYYFIYITFIFILFSSVDKTNGYCCKVNGFVGFPPHCNIFGCNCDCDKCDEAKDRFCCKNEKLFGGDCSKYGGWFSDKRKRSLQLIND</sequence>
<feature type="chain" id="PRO_5027675947" evidence="1">
    <location>
        <begin position="25"/>
        <end position="90"/>
    </location>
</feature>
<comment type="caution">
    <text evidence="2">The sequence shown here is derived from an EMBL/GenBank/DDBJ whole genome shotgun (WGS) entry which is preliminary data.</text>
</comment>
<evidence type="ECO:0000256" key="1">
    <source>
        <dbReference type="SAM" id="SignalP"/>
    </source>
</evidence>